<dbReference type="PANTHER" id="PTHR10671">
    <property type="entry name" value="EPITHELIAL MEMBRANE PROTEIN-RELATED"/>
    <property type="match status" value="1"/>
</dbReference>
<evidence type="ECO:0000256" key="4">
    <source>
        <dbReference type="ARBA" id="ARBA00022989"/>
    </source>
</evidence>
<dbReference type="Gene3D" id="1.20.140.150">
    <property type="match status" value="1"/>
</dbReference>
<keyword evidence="4 7" id="KW-1133">Transmembrane helix</keyword>
<dbReference type="AlphaFoldDB" id="A0ABD1KP88"/>
<sequence>MALLARLRSPRLTFLLTLVSLVMGVVAVISPFWCEGCLKKPKPFCSPVKKLRCIQVEDASNGSNVQFSWETGDDRFVFPTFHSGLWISCQENILLDAWEEKCRSFMALTPGSETGILWLSVAMEIMYIGLLFISSMLLLLQLCLSSWFPAAQRWGQLLNAYSAVFTVLGGLLGMVAHMMFMQVFQVTISSGPEDFKPHSYSYSWAFYVAWLGFLFCMSSGISTLNNYTKKVLMRGPKPKSAVYPCRNFTFPPQPPASAATAYHSLPPPHPHPHPQPHPPPPPSMPPPSPPYPSPSPPLSPLSPYYNASSGDVLSPSLPNHQRQREVELELELELERERERERERQRERELLQCQASVPPLHPAQQGPLCPYYSNGDTFPSPSLSPATSGQSYTMQYSEEEYSPL</sequence>
<feature type="transmembrane region" description="Helical" evidence="7">
    <location>
        <begin position="12"/>
        <end position="33"/>
    </location>
</feature>
<feature type="transmembrane region" description="Helical" evidence="7">
    <location>
        <begin position="160"/>
        <end position="184"/>
    </location>
</feature>
<evidence type="ECO:0000256" key="2">
    <source>
        <dbReference type="ARBA" id="ARBA00007425"/>
    </source>
</evidence>
<dbReference type="PANTHER" id="PTHR10671:SF43">
    <property type="entry name" value="GERM CELL-SPECIFIC GENE 1 PROTEIN"/>
    <property type="match status" value="1"/>
</dbReference>
<accession>A0ABD1KP88</accession>
<dbReference type="InterPro" id="IPR050579">
    <property type="entry name" value="PMP-22/EMP/MP20-like"/>
</dbReference>
<feature type="compositionally biased region" description="Basic and acidic residues" evidence="6">
    <location>
        <begin position="322"/>
        <end position="350"/>
    </location>
</feature>
<comment type="subcellular location">
    <subcellularLocation>
        <location evidence="1">Membrane</location>
        <topology evidence="1">Multi-pass membrane protein</topology>
    </subcellularLocation>
</comment>
<feature type="compositionally biased region" description="Polar residues" evidence="6">
    <location>
        <begin position="374"/>
        <end position="396"/>
    </location>
</feature>
<dbReference type="EMBL" id="JBHFQA010000003">
    <property type="protein sequence ID" value="KAL2100994.1"/>
    <property type="molecule type" value="Genomic_DNA"/>
</dbReference>
<evidence type="ECO:0000313" key="9">
    <source>
        <dbReference type="Proteomes" id="UP001591681"/>
    </source>
</evidence>
<feature type="compositionally biased region" description="Pro residues" evidence="6">
    <location>
        <begin position="265"/>
        <end position="300"/>
    </location>
</feature>
<feature type="transmembrane region" description="Helical" evidence="7">
    <location>
        <begin position="204"/>
        <end position="224"/>
    </location>
</feature>
<gene>
    <name evidence="8" type="ORF">ACEWY4_002755</name>
</gene>
<keyword evidence="3 7" id="KW-0812">Transmembrane</keyword>
<evidence type="ECO:0000256" key="6">
    <source>
        <dbReference type="SAM" id="MobiDB-lite"/>
    </source>
</evidence>
<evidence type="ECO:0000256" key="5">
    <source>
        <dbReference type="ARBA" id="ARBA00023136"/>
    </source>
</evidence>
<protein>
    <recommendedName>
        <fullName evidence="10">Germ cell-specific gene 1-like protein</fullName>
    </recommendedName>
</protein>
<evidence type="ECO:0008006" key="10">
    <source>
        <dbReference type="Google" id="ProtNLM"/>
    </source>
</evidence>
<comment type="similarity">
    <text evidence="2">Belongs to the GSG1 family.</text>
</comment>
<reference evidence="8 9" key="1">
    <citation type="submission" date="2024-09" db="EMBL/GenBank/DDBJ databases">
        <title>A chromosome-level genome assembly of Gray's grenadier anchovy, Coilia grayii.</title>
        <authorList>
            <person name="Fu Z."/>
        </authorList>
    </citation>
    <scope>NUCLEOTIDE SEQUENCE [LARGE SCALE GENOMIC DNA]</scope>
    <source>
        <strain evidence="8">G4</strain>
        <tissue evidence="8">Muscle</tissue>
    </source>
</reference>
<proteinExistence type="inferred from homology"/>
<dbReference type="GO" id="GO:0016020">
    <property type="term" value="C:membrane"/>
    <property type="evidence" value="ECO:0007669"/>
    <property type="project" value="UniProtKB-SubCell"/>
</dbReference>
<keyword evidence="5 7" id="KW-0472">Membrane</keyword>
<keyword evidence="9" id="KW-1185">Reference proteome</keyword>
<feature type="compositionally biased region" description="Polar residues" evidence="6">
    <location>
        <begin position="305"/>
        <end position="320"/>
    </location>
</feature>
<evidence type="ECO:0000256" key="7">
    <source>
        <dbReference type="SAM" id="Phobius"/>
    </source>
</evidence>
<evidence type="ECO:0000256" key="1">
    <source>
        <dbReference type="ARBA" id="ARBA00004141"/>
    </source>
</evidence>
<dbReference type="InterPro" id="IPR012478">
    <property type="entry name" value="GSG-1"/>
</dbReference>
<evidence type="ECO:0000256" key="3">
    <source>
        <dbReference type="ARBA" id="ARBA00022692"/>
    </source>
</evidence>
<evidence type="ECO:0000313" key="8">
    <source>
        <dbReference type="EMBL" id="KAL2100994.1"/>
    </source>
</evidence>
<name>A0ABD1KP88_9TELE</name>
<dbReference type="Proteomes" id="UP001591681">
    <property type="component" value="Unassembled WGS sequence"/>
</dbReference>
<comment type="caution">
    <text evidence="8">The sequence shown here is derived from an EMBL/GenBank/DDBJ whole genome shotgun (WGS) entry which is preliminary data.</text>
</comment>
<organism evidence="8 9">
    <name type="scientific">Coilia grayii</name>
    <name type="common">Gray's grenadier anchovy</name>
    <dbReference type="NCBI Taxonomy" id="363190"/>
    <lineage>
        <taxon>Eukaryota</taxon>
        <taxon>Metazoa</taxon>
        <taxon>Chordata</taxon>
        <taxon>Craniata</taxon>
        <taxon>Vertebrata</taxon>
        <taxon>Euteleostomi</taxon>
        <taxon>Actinopterygii</taxon>
        <taxon>Neopterygii</taxon>
        <taxon>Teleostei</taxon>
        <taxon>Clupei</taxon>
        <taxon>Clupeiformes</taxon>
        <taxon>Clupeoidei</taxon>
        <taxon>Engraulidae</taxon>
        <taxon>Coilinae</taxon>
        <taxon>Coilia</taxon>
    </lineage>
</organism>
<dbReference type="Pfam" id="PF07803">
    <property type="entry name" value="GSG-1"/>
    <property type="match status" value="1"/>
</dbReference>
<feature type="region of interest" description="Disordered" evidence="6">
    <location>
        <begin position="255"/>
        <end position="404"/>
    </location>
</feature>
<feature type="transmembrane region" description="Helical" evidence="7">
    <location>
        <begin position="125"/>
        <end position="148"/>
    </location>
</feature>